<evidence type="ECO:0000313" key="3">
    <source>
        <dbReference type="EMBL" id="SLM36762.1"/>
    </source>
</evidence>
<sequence>MSYSLLFTGLFLDWGLEGGMIVDVKGRKVRLYDGGDVVVSFSTTDTIARAIVACLMHPEETKNRGVYVQDVATSQYRIVEIARRVDPGSSWDLKHASTVNLEREAQEAFERKDPNPMSMAGSVFRMYFGGDAYNQPFKKLDNELLGIKGMDDSQLESLVRKIMSK</sequence>
<dbReference type="InterPro" id="IPR036291">
    <property type="entry name" value="NAD(P)-bd_dom_sf"/>
</dbReference>
<keyword evidence="2" id="KW-0560">Oxidoreductase</keyword>
<dbReference type="EMBL" id="FWEW01001319">
    <property type="protein sequence ID" value="SLM36762.1"/>
    <property type="molecule type" value="Genomic_DNA"/>
</dbReference>
<dbReference type="AlphaFoldDB" id="A0A1W5D1B9"/>
<dbReference type="PANTHER" id="PTHR47706:SF1">
    <property type="entry name" value="CIPA-LIKE, PUTATIVE (AFU_ORTHOLOGUE AFUA_1G12460)-RELATED"/>
    <property type="match status" value="1"/>
</dbReference>
<accession>A0A1W5D1B9</accession>
<evidence type="ECO:0000313" key="4">
    <source>
        <dbReference type="Proteomes" id="UP000192927"/>
    </source>
</evidence>
<dbReference type="SUPFAM" id="SSF51735">
    <property type="entry name" value="NAD(P)-binding Rossmann-fold domains"/>
    <property type="match status" value="1"/>
</dbReference>
<proteinExistence type="predicted"/>
<dbReference type="Gene3D" id="3.40.50.720">
    <property type="entry name" value="NAD(P)-binding Rossmann-like Domain"/>
    <property type="match status" value="1"/>
</dbReference>
<organism evidence="3 4">
    <name type="scientific">Lasallia pustulata</name>
    <dbReference type="NCBI Taxonomy" id="136370"/>
    <lineage>
        <taxon>Eukaryota</taxon>
        <taxon>Fungi</taxon>
        <taxon>Dikarya</taxon>
        <taxon>Ascomycota</taxon>
        <taxon>Pezizomycotina</taxon>
        <taxon>Lecanoromycetes</taxon>
        <taxon>OSLEUM clade</taxon>
        <taxon>Umbilicariomycetidae</taxon>
        <taxon>Umbilicariales</taxon>
        <taxon>Umbilicariaceae</taxon>
        <taxon>Lasallia</taxon>
    </lineage>
</organism>
<dbReference type="Gene3D" id="3.90.25.10">
    <property type="entry name" value="UDP-galactose 4-epimerase, domain 1"/>
    <property type="match status" value="1"/>
</dbReference>
<dbReference type="GO" id="GO:0016491">
    <property type="term" value="F:oxidoreductase activity"/>
    <property type="evidence" value="ECO:0007669"/>
    <property type="project" value="UniProtKB-KW"/>
</dbReference>
<dbReference type="PANTHER" id="PTHR47706">
    <property type="entry name" value="NMRA-LIKE FAMILY PROTEIN"/>
    <property type="match status" value="1"/>
</dbReference>
<protein>
    <recommendedName>
        <fullName evidence="5">NmrA-like domain-containing protein</fullName>
    </recommendedName>
</protein>
<keyword evidence="4" id="KW-1185">Reference proteome</keyword>
<keyword evidence="1" id="KW-0521">NADP</keyword>
<dbReference type="Proteomes" id="UP000192927">
    <property type="component" value="Unassembled WGS sequence"/>
</dbReference>
<evidence type="ECO:0000256" key="2">
    <source>
        <dbReference type="ARBA" id="ARBA00023002"/>
    </source>
</evidence>
<evidence type="ECO:0008006" key="5">
    <source>
        <dbReference type="Google" id="ProtNLM"/>
    </source>
</evidence>
<evidence type="ECO:0000256" key="1">
    <source>
        <dbReference type="ARBA" id="ARBA00022857"/>
    </source>
</evidence>
<name>A0A1W5D1B9_9LECA</name>
<reference evidence="4" key="1">
    <citation type="submission" date="2017-03" db="EMBL/GenBank/DDBJ databases">
        <authorList>
            <person name="Sharma R."/>
            <person name="Thines M."/>
        </authorList>
    </citation>
    <scope>NUCLEOTIDE SEQUENCE [LARGE SCALE GENOMIC DNA]</scope>
</reference>
<dbReference type="InterPro" id="IPR051609">
    <property type="entry name" value="NmrA/Isoflavone_reductase-like"/>
</dbReference>